<dbReference type="SUPFAM" id="SSF51182">
    <property type="entry name" value="RmlC-like cupins"/>
    <property type="match status" value="1"/>
</dbReference>
<dbReference type="CDD" id="cd06121">
    <property type="entry name" value="cupin_YML079wp"/>
    <property type="match status" value="1"/>
</dbReference>
<dbReference type="InterPro" id="IPR009327">
    <property type="entry name" value="Cupin_DUF985"/>
</dbReference>
<dbReference type="PANTHER" id="PTHR33387">
    <property type="entry name" value="RMLC-LIKE JELLY ROLL FOLD PROTEIN"/>
    <property type="match status" value="1"/>
</dbReference>
<evidence type="ECO:0000313" key="2">
    <source>
        <dbReference type="EMBL" id="VAV87725.1"/>
    </source>
</evidence>
<protein>
    <recommendedName>
        <fullName evidence="1">DUF985 domain-containing protein</fullName>
    </recommendedName>
</protein>
<organism evidence="2">
    <name type="scientific">hydrothermal vent metagenome</name>
    <dbReference type="NCBI Taxonomy" id="652676"/>
    <lineage>
        <taxon>unclassified sequences</taxon>
        <taxon>metagenomes</taxon>
        <taxon>ecological metagenomes</taxon>
    </lineage>
</organism>
<dbReference type="InterPro" id="IPR011051">
    <property type="entry name" value="RmlC_Cupin_sf"/>
</dbReference>
<sequence>MNSDDLIRQLKLTPLPGEGGYFRRTHAGENDATGRAGFSVIYYLLNREQSRSRLHFLPIAETYHFYLGDPVQMLILEAGKPGRELILGQDVMAGQQVQMQVPANCWHGSRLCPGGDFALFGTTMTPGFMDKDFKLANAKSLQNQFPQFAAEIAKLTG</sequence>
<dbReference type="Pfam" id="PF06172">
    <property type="entry name" value="Cupin_5"/>
    <property type="match status" value="1"/>
</dbReference>
<reference evidence="2" key="1">
    <citation type="submission" date="2018-06" db="EMBL/GenBank/DDBJ databases">
        <authorList>
            <person name="Zhirakovskaya E."/>
        </authorList>
    </citation>
    <scope>NUCLEOTIDE SEQUENCE</scope>
</reference>
<dbReference type="AlphaFoldDB" id="A0A3B0RWE6"/>
<dbReference type="EMBL" id="UOEE01000046">
    <property type="protein sequence ID" value="VAV87725.1"/>
    <property type="molecule type" value="Genomic_DNA"/>
</dbReference>
<dbReference type="InterPro" id="IPR039935">
    <property type="entry name" value="YML079W-like"/>
</dbReference>
<proteinExistence type="predicted"/>
<accession>A0A3B0RWE6</accession>
<name>A0A3B0RWE6_9ZZZZ</name>
<dbReference type="Gene3D" id="2.60.120.10">
    <property type="entry name" value="Jelly Rolls"/>
    <property type="match status" value="1"/>
</dbReference>
<evidence type="ECO:0000259" key="1">
    <source>
        <dbReference type="Pfam" id="PF06172"/>
    </source>
</evidence>
<feature type="domain" description="DUF985" evidence="1">
    <location>
        <begin position="5"/>
        <end position="136"/>
    </location>
</feature>
<dbReference type="PANTHER" id="PTHR33387:SF3">
    <property type="entry name" value="DUF985 DOMAIN-CONTAINING PROTEIN"/>
    <property type="match status" value="1"/>
</dbReference>
<dbReference type="InterPro" id="IPR014710">
    <property type="entry name" value="RmlC-like_jellyroll"/>
</dbReference>
<gene>
    <name evidence="2" type="ORF">MNBD_ALPHA06-672</name>
</gene>